<dbReference type="EMBL" id="JBHMBS010000004">
    <property type="protein sequence ID" value="MFB9675825.1"/>
    <property type="molecule type" value="Genomic_DNA"/>
</dbReference>
<dbReference type="RefSeq" id="WP_386155828.1">
    <property type="nucleotide sequence ID" value="NZ_JBHMBS010000004.1"/>
</dbReference>
<feature type="domain" description="ORF 12 gene product N-terminal" evidence="3">
    <location>
        <begin position="60"/>
        <end position="149"/>
    </location>
</feature>
<dbReference type="GO" id="GO:0016787">
    <property type="term" value="F:hydrolase activity"/>
    <property type="evidence" value="ECO:0007669"/>
    <property type="project" value="UniProtKB-KW"/>
</dbReference>
<organism evidence="4 5">
    <name type="scientific">Streptosporangium vulgare</name>
    <dbReference type="NCBI Taxonomy" id="46190"/>
    <lineage>
        <taxon>Bacteria</taxon>
        <taxon>Bacillati</taxon>
        <taxon>Actinomycetota</taxon>
        <taxon>Actinomycetes</taxon>
        <taxon>Streptosporangiales</taxon>
        <taxon>Streptosporangiaceae</taxon>
        <taxon>Streptosporangium</taxon>
    </lineage>
</organism>
<dbReference type="Gene3D" id="3.40.710.10">
    <property type="entry name" value="DD-peptidase/beta-lactamase superfamily"/>
    <property type="match status" value="1"/>
</dbReference>
<dbReference type="Proteomes" id="UP001589610">
    <property type="component" value="Unassembled WGS sequence"/>
</dbReference>
<evidence type="ECO:0000259" key="2">
    <source>
        <dbReference type="Pfam" id="PF13354"/>
    </source>
</evidence>
<keyword evidence="1" id="KW-0732">Signal</keyword>
<evidence type="ECO:0000313" key="5">
    <source>
        <dbReference type="Proteomes" id="UP001589610"/>
    </source>
</evidence>
<dbReference type="InterPro" id="IPR045155">
    <property type="entry name" value="Beta-lactam_cat"/>
</dbReference>
<dbReference type="PANTHER" id="PTHR35333:SF5">
    <property type="entry name" value="CONSERVED LIPOPROTEIN LPQF-RELATED"/>
    <property type="match status" value="1"/>
</dbReference>
<keyword evidence="5" id="KW-1185">Reference proteome</keyword>
<evidence type="ECO:0000259" key="3">
    <source>
        <dbReference type="Pfam" id="PF18042"/>
    </source>
</evidence>
<gene>
    <name evidence="4" type="ORF">ACFFRH_10035</name>
</gene>
<dbReference type="Pfam" id="PF13354">
    <property type="entry name" value="Beta-lactamase2"/>
    <property type="match status" value="1"/>
</dbReference>
<evidence type="ECO:0000256" key="1">
    <source>
        <dbReference type="SAM" id="SignalP"/>
    </source>
</evidence>
<reference evidence="4 5" key="1">
    <citation type="submission" date="2024-09" db="EMBL/GenBank/DDBJ databases">
        <authorList>
            <person name="Sun Q."/>
            <person name="Mori K."/>
        </authorList>
    </citation>
    <scope>NUCLEOTIDE SEQUENCE [LARGE SCALE GENOMIC DNA]</scope>
    <source>
        <strain evidence="4 5">JCM 3028</strain>
    </source>
</reference>
<feature type="domain" description="Beta-lactamase class A catalytic" evidence="2">
    <location>
        <begin position="201"/>
        <end position="304"/>
    </location>
</feature>
<sequence length="469" mass="50160">MRLPFRSKRLLALAVAVTAVPAVVLPPAVFASAVTAERATAETVTAGTVTSGRPFAEPEIPDSPAGRQLRWFLGAPDRAPLAESELKEHLNSGYLSSLTVNGVNAFLKASKGFRLEKLTKETPSALAGTGAIGEQPFTLQLGVDGDGKINLFGLTPPEPSVPAAPRSWKKLDARLREVAPRVGFLAAEIDARGRCDVAHAVAPDTVRPLGSIFKLYVLGAVAEKIRDGGLSWNTKLTIKPEWKSLGEDGLTGRPDGSTTTVEEAAKLMISISDNTATDILIHTVGRKAVEAKVRRWSSHAERNIPFLTTREVFLLKGVNHPAQARAYLALDTVGRRAYLKDTVAKQSLSDIVLWEKPREIDTLEWFGSPRDVCRAYAGLLKLGGRRVSAVMSANDVGLGLDKKKWPLVWAKGGSETGVLDLSHLARSASGRTYVVTALTSDPAGALDERVTVPELISLSRGGFALASGK</sequence>
<evidence type="ECO:0000313" key="4">
    <source>
        <dbReference type="EMBL" id="MFB9675825.1"/>
    </source>
</evidence>
<comment type="caution">
    <text evidence="4">The sequence shown here is derived from an EMBL/GenBank/DDBJ whole genome shotgun (WGS) entry which is preliminary data.</text>
</comment>
<protein>
    <submittedName>
        <fullName evidence="4">Serine hydrolase</fullName>
    </submittedName>
</protein>
<keyword evidence="4" id="KW-0378">Hydrolase</keyword>
<dbReference type="Gene3D" id="3.10.450.280">
    <property type="match status" value="1"/>
</dbReference>
<name>A0ABV5TBM0_9ACTN</name>
<dbReference type="InterPro" id="IPR040846">
    <property type="entry name" value="ORF_12_N"/>
</dbReference>
<dbReference type="PANTHER" id="PTHR35333">
    <property type="entry name" value="BETA-LACTAMASE"/>
    <property type="match status" value="1"/>
</dbReference>
<dbReference type="Pfam" id="PF18042">
    <property type="entry name" value="ORF_12_N"/>
    <property type="match status" value="1"/>
</dbReference>
<dbReference type="SUPFAM" id="SSF56601">
    <property type="entry name" value="beta-lactamase/transpeptidase-like"/>
    <property type="match status" value="1"/>
</dbReference>
<feature type="signal peptide" evidence="1">
    <location>
        <begin position="1"/>
        <end position="31"/>
    </location>
</feature>
<dbReference type="InterPro" id="IPR012338">
    <property type="entry name" value="Beta-lactam/transpept-like"/>
</dbReference>
<dbReference type="InterPro" id="IPR000871">
    <property type="entry name" value="Beta-lactam_class-A"/>
</dbReference>
<proteinExistence type="predicted"/>
<accession>A0ABV5TBM0</accession>
<feature type="chain" id="PRO_5046633508" evidence="1">
    <location>
        <begin position="32"/>
        <end position="469"/>
    </location>
</feature>